<evidence type="ECO:0000256" key="9">
    <source>
        <dbReference type="SAM" id="MobiDB-lite"/>
    </source>
</evidence>
<evidence type="ECO:0000256" key="4">
    <source>
        <dbReference type="ARBA" id="ARBA00007153"/>
    </source>
</evidence>
<keyword evidence="8" id="KW-0175">Coiled coil</keyword>
<dbReference type="OrthoDB" id="10065698at2759"/>
<comment type="subcellular location">
    <subcellularLocation>
        <location evidence="3">Cytoplasm</location>
    </subcellularLocation>
    <subcellularLocation>
        <location evidence="2">Nucleus</location>
    </subcellularLocation>
</comment>
<evidence type="ECO:0000256" key="1">
    <source>
        <dbReference type="ARBA" id="ARBA00002907"/>
    </source>
</evidence>
<accession>A0A8E5NIZ2</accession>
<dbReference type="Pfam" id="PF12372">
    <property type="entry name" value="Htt_N-HEAT"/>
    <property type="match status" value="1"/>
</dbReference>
<dbReference type="InterPro" id="IPR000091">
    <property type="entry name" value="Huntingtin"/>
</dbReference>
<dbReference type="InterPro" id="IPR011989">
    <property type="entry name" value="ARM-like"/>
</dbReference>
<feature type="region of interest" description="Disordered" evidence="9">
    <location>
        <begin position="999"/>
        <end position="1052"/>
    </location>
</feature>
<dbReference type="Pfam" id="PF20927">
    <property type="entry name" value="Htt_C-HEAT"/>
    <property type="match status" value="2"/>
</dbReference>
<organism evidence="10">
    <name type="scientific">Schistocerca gregaria</name>
    <name type="common">Desert locust</name>
    <name type="synonym">Gryllus gregarius</name>
    <dbReference type="NCBI Taxonomy" id="7010"/>
    <lineage>
        <taxon>Eukaryota</taxon>
        <taxon>Metazoa</taxon>
        <taxon>Ecdysozoa</taxon>
        <taxon>Arthropoda</taxon>
        <taxon>Hexapoda</taxon>
        <taxon>Insecta</taxon>
        <taxon>Pterygota</taxon>
        <taxon>Neoptera</taxon>
        <taxon>Polyneoptera</taxon>
        <taxon>Orthoptera</taxon>
        <taxon>Caelifera</taxon>
        <taxon>Acrididea</taxon>
        <taxon>Acridomorpha</taxon>
        <taxon>Acridoidea</taxon>
        <taxon>Acrididae</taxon>
        <taxon>Cyrtacanthacridinae</taxon>
        <taxon>Schistocerca</taxon>
    </lineage>
</organism>
<evidence type="ECO:0000256" key="6">
    <source>
        <dbReference type="ARBA" id="ARBA00023242"/>
    </source>
</evidence>
<feature type="region of interest" description="Disordered" evidence="9">
    <location>
        <begin position="459"/>
        <end position="494"/>
    </location>
</feature>
<protein>
    <submittedName>
        <fullName evidence="10">Huntingtin</fullName>
    </submittedName>
</protein>
<dbReference type="GO" id="GO:0005737">
    <property type="term" value="C:cytoplasm"/>
    <property type="evidence" value="ECO:0007669"/>
    <property type="project" value="UniProtKB-SubCell"/>
</dbReference>
<dbReference type="PANTHER" id="PTHR10170:SF10">
    <property type="entry name" value="HUNTINGTIN"/>
    <property type="match status" value="1"/>
</dbReference>
<dbReference type="EMBL" id="MW962485">
    <property type="protein sequence ID" value="QVD39251.1"/>
    <property type="molecule type" value="mRNA"/>
</dbReference>
<dbReference type="InterPro" id="IPR024613">
    <property type="entry name" value="Huntingtin_N_HEAT_rpt-2"/>
</dbReference>
<dbReference type="Pfam" id="PF20925">
    <property type="entry name" value="Htt_bridge"/>
    <property type="match status" value="1"/>
</dbReference>
<evidence type="ECO:0000256" key="2">
    <source>
        <dbReference type="ARBA" id="ARBA00004123"/>
    </source>
</evidence>
<dbReference type="PANTHER" id="PTHR10170">
    <property type="entry name" value="HUNTINGTON DISEASE PROTEIN"/>
    <property type="match status" value="1"/>
</dbReference>
<feature type="repeat" description="HEAT" evidence="7">
    <location>
        <begin position="62"/>
        <end position="99"/>
    </location>
</feature>
<dbReference type="InterPro" id="IPR021133">
    <property type="entry name" value="HEAT_type_2"/>
</dbReference>
<dbReference type="PRINTS" id="PR00375">
    <property type="entry name" value="HUNTINGTIN"/>
</dbReference>
<reference evidence="10" key="1">
    <citation type="journal article" date="2021" name="J. Neurophysiol.">
        <title>Gene transcription changes in a locust model of noise-induced deafness.</title>
        <authorList>
            <person name="French A.S."/>
            <person name="Warren B."/>
        </authorList>
    </citation>
    <scope>NUCLEOTIDE SEQUENCE</scope>
</reference>
<evidence type="ECO:0000256" key="5">
    <source>
        <dbReference type="ARBA" id="ARBA00022490"/>
    </source>
</evidence>
<dbReference type="InterPro" id="IPR016024">
    <property type="entry name" value="ARM-type_fold"/>
</dbReference>
<dbReference type="Pfam" id="PF20926">
    <property type="entry name" value="Htt_N-HEAT_1"/>
    <property type="match status" value="1"/>
</dbReference>
<dbReference type="PROSITE" id="PS50077">
    <property type="entry name" value="HEAT_REPEAT"/>
    <property type="match status" value="1"/>
</dbReference>
<keyword evidence="5" id="KW-0963">Cytoplasm</keyword>
<sequence>MATLERLVKALETLKVLHVNPQLSDESSRVKEKIAHCVTIADAMCQTGIKGASNFSHLLSVAIEILLQLCDDQHSDVRMIADESLNRIIRAMADSNIVKIQVELHKEIKKNSNPRSLRAALWRFAELCHMIRPQKGKPYVLNLVPCIIAVAQRTEESVLETLALAMPKIFKPLGNFTTDNDIKNLLKAFLHNLSSNSAVVRRTAAASILALCVYCRKPHVFLSYTLNILMDCLVPVREMQPVPTILGVLGCLRSILPHMVLKEAAEDEMRGSFGVRCRTHETPISIDRMIQVYELCLHYTNHTDHNVINGALETLHQLLQDPPDDLLAILLSSEGIRRSHIQPSESLEKLSRRSLSQMSVAPSITHGDMSLLDNETDVPDLKLPSIEKWIGEARAAMEAAGKLSPQHISHGNETFETSNAQEEETEDNSFIQTEETTRGYSNMKIGKINDDIDTCSEVSFPAAPNRPPVVQLQSSVQSEESQEESMLYSGSPSPTANQIDVPFQDCDVGSFTDSDIPLIYCARHLAASFLLTGVTGHTMPDKSVRVSVKALALSCISSIVRLAPDIILLPVDKVKQLSEGAQPLTDVLLFSDHVDPQLRGVTNLIVGNFMRSILTKHTKSFGDVMKDSKAPKNIILPYLITLLIKGLRDESSVCCRHTLTAIGHCLNPLLESVNSVDSIPILNALPIVVRNPYWLVKVKLIEVVSELPFNTIHYLTQTMEFQENVLYHIVLILLGDEDARVRRASSDGIVSIIDKLYFPVDYPHQDTVTAKGAYYSNCYMSQLLVTMPEMSSHSLPYRSVINSIPAPFNLYPCTAASDRLVESSLSRMISLLCKSLILSSKFLSYGCCEALSQLSARFPTTAYPRAWNCCFLGKTNSKRGNLKRSQSQSDGTVVAEPLTLSSAGGLLATSLSLLTASPLSLDISCQTWLVQLAGNLFSGLSVYCLRPAEIVTPAETEQHKTLWAVLRDKQLAVMSEQLLIHVTRVLNVFVHVLEETVPSAPAPRPALPSLPTAPSLSPIKRRGRDTEVLRTRGLSPSKGSHEKEDKVDEKKTNRGTPIGLFASSAHYMKLYDAVKSAYTNYKITLDSGASQKFVCLLNATLETLSQLLEIATLHEGGRLAEEILSYLRLTVIIAPTATVKCVQQLLKCLFGTNLSAQWEDADEKKFSSAPVGSQVPVSSDGFYSTCFQAAYRCLTDNIASPCTKTDKDEVSTWMNYIRRRNDRKAPFLQKNFTRGSDKDSLAAYIRLFEPMVIKALKQYTVTSDVRLQCRVLLLLSQLVQLRVNYCLLDSDQIFIEFVLKQFEFIEEGQIPLAEDLIPRIFYFLVHLSYEKHHSKSIISVPKVIQLCDGLMASGQPPATHCIPALTPVVEDIFLLRGSSGGADLRELDTQREVLVSMLLRLVEYHQVLELLALVLSERESEERWRRWSRQVVDAVLPLLASGRIRLESREAQQALNRVLGAAAPSVLRPADPLLRSLFAPFPNPNGSLVAVQRWLGGVLALVLLLLSHGKEDAVLARLEELQLAPPPSSPCDPLNAAATTASCGMDPDQAVARFLLRVISVVGKRIHKEAFNAAADPAWDYLQEQFAHFLLYCIYMFESGSYCKVATAAMEMVQVSPTDSLVGNMNKIFLELAARCPLLTFLWCYLLILLGYCDRSFWASILRTKPVPLLMDEGPVESESCGPSSCVNLEVVRKGGTILYCDFVCENLSDAEQLTWLLVNHMEHVIQLSTEPPVQELIAAVHRHSTASGLLVHAVGSRCQDMRQPSQVSRLLHCLEGVHPSQSGPLLQLLVTKLLSLPQLALARQAASLAARRAEVLLALGREQAQAQLAAEELQALLAELQHQRRHSGLISVLNKLASECYNLQSSEFDSGTNIVPSSIRSIVVDKNWFLAQVKNRCSQGCLSGRDSARLLSKLQYEDILQVLSCKEVSPKILQHCIRLGTQLTLQAYQDAGVPQASYSDPATCIELQEKMQELESPLYAASRAVLLQHVAHIKSLLPRPHQVFNPEGRSPLPREVKYTSRLSDLLSDTKFWDLIFELAPGVTCYLQSLPKLALGSWPSVPQQDCEPLAKFGVICLEAINWLITTKAGRSFILPQHLEASLNCAASVIQDTNLSAVLGQTQHGSWVASAVSALVHCTLHVLEGCQLPQLPRSQALGPALEDPDMLSIAHACCQMATMVFWLEHCHLDAIKIVPEFLLKPIMKLIVCLSRMPLINSYVITPPDVWRHGWQVELKGPAKTHVPPIPVEYLQDIDLLQQLIFRVTLLGWINRQQFEETWVALLSVLSMSPSENTGPEESAVMIQASSLAVQAITSLLVQTLMLPMPGNPCCSTLVHQPRERALKDLSFYQKLKAIHELLCWRLQDHHLIGPCLKLDHVFNRGNMERLNNRHRYGYSQVSIEYLWTATRILEENATSVEQNKGTVSTKCLEREQCLAASGLDLTSCLHFLLDLYTQWTAPQSGTALRLIGEAVRSSLCLSDLFTERAQFQWLLATFLELARTHPLEDDLLHQAVVIGVCKAAAVIGTDAEVCERVKKLVETALKSAFLPSRIAALHGVLYLLQANYLKGGTAEDAVHVLPLAIEYIQKHIYSSDSMSSQSEEHQLVMWALVFYLLETVEETMAETEVAPAVLQLVLTLAATNNLPSLLHVALLQGLERLVVSRAVTGKISEQVTKLAVERLHHSNPSISLPALQLLLSCMYTYKYDRQELGKDTTSNQTNKDSDPELLIQAMEKTSALFDRIKKGYPFEVELLCGVLPNLLTDFFPPSEILTKVVGEFLSPQQPHPQLLAAVVFQVFESACQQSQLPLLQEWVVLSLSNFTQCSLVGMATWCLTCFFISASTNPWLRALFPHVQSRIGKCEYEDRKLLCVAAVDFYRQLKDDKQKETFVSTFQAAAPQSQAPFSDIIACL</sequence>
<dbReference type="InterPro" id="IPR048413">
    <property type="entry name" value="Htt_C-HEAT_rpt"/>
</dbReference>
<feature type="coiled-coil region" evidence="8">
    <location>
        <begin position="1820"/>
        <end position="1847"/>
    </location>
</feature>
<feature type="compositionally biased region" description="Low complexity" evidence="9">
    <location>
        <begin position="1009"/>
        <end position="1018"/>
    </location>
</feature>
<keyword evidence="6" id="KW-0539">Nucleus</keyword>
<evidence type="ECO:0000256" key="3">
    <source>
        <dbReference type="ARBA" id="ARBA00004496"/>
    </source>
</evidence>
<feature type="compositionally biased region" description="Basic and acidic residues" evidence="9">
    <location>
        <begin position="1039"/>
        <end position="1052"/>
    </location>
</feature>
<feature type="compositionally biased region" description="Low complexity" evidence="9">
    <location>
        <begin position="469"/>
        <end position="479"/>
    </location>
</feature>
<comment type="function">
    <text evidence="1">May play a role in microtubule-mediated transport or vesicle function.</text>
</comment>
<dbReference type="InterPro" id="IPR048412">
    <property type="entry name" value="Htt_bridge"/>
</dbReference>
<dbReference type="InterPro" id="IPR028426">
    <property type="entry name" value="Huntingtin_fam"/>
</dbReference>
<name>A0A8E5NIZ2_SCHGR</name>
<dbReference type="SUPFAM" id="SSF48371">
    <property type="entry name" value="ARM repeat"/>
    <property type="match status" value="2"/>
</dbReference>
<dbReference type="GO" id="GO:0005634">
    <property type="term" value="C:nucleus"/>
    <property type="evidence" value="ECO:0007669"/>
    <property type="project" value="UniProtKB-SubCell"/>
</dbReference>
<dbReference type="Gene3D" id="1.25.10.10">
    <property type="entry name" value="Leucine-rich Repeat Variant"/>
    <property type="match status" value="2"/>
</dbReference>
<evidence type="ECO:0000313" key="10">
    <source>
        <dbReference type="EMBL" id="QVD39251.1"/>
    </source>
</evidence>
<dbReference type="InterPro" id="IPR048411">
    <property type="entry name" value="Htt_N_HEAT_rpt-1"/>
</dbReference>
<evidence type="ECO:0000256" key="7">
    <source>
        <dbReference type="PROSITE-ProRule" id="PRU00103"/>
    </source>
</evidence>
<evidence type="ECO:0000256" key="8">
    <source>
        <dbReference type="SAM" id="Coils"/>
    </source>
</evidence>
<proteinExistence type="evidence at transcript level"/>
<comment type="similarity">
    <text evidence="4">Belongs to the huntingtin family.</text>
</comment>